<dbReference type="InterPro" id="IPR028974">
    <property type="entry name" value="TSP_type-3_rpt"/>
</dbReference>
<sequence length="197" mass="22544">MKKLTASIIVLTSSLAGCAVDDGYGYGSQGGTYIEQRSYGSAIGGTTWYREEVPYYPNQPYYDRNRNGIPDNREIDRNRNGIPDNREIDRNRNGIPDNREIDRNRNGIPDNREVDRNRNGIPDQREQDRNRNGVPDHREYERNKDGKPDRPGPDRKPDSASNRPAQPDDKFRDGSKFPPYRGGRANNNDGNDNNYGR</sequence>
<organism evidence="3 4">
    <name type="scientific">Herminiimonas aquatilis</name>
    <dbReference type="NCBI Taxonomy" id="345342"/>
    <lineage>
        <taxon>Bacteria</taxon>
        <taxon>Pseudomonadati</taxon>
        <taxon>Pseudomonadota</taxon>
        <taxon>Betaproteobacteria</taxon>
        <taxon>Burkholderiales</taxon>
        <taxon>Oxalobacteraceae</taxon>
        <taxon>Herminiimonas</taxon>
    </lineage>
</organism>
<accession>A0ABW2J9K5</accession>
<feature type="compositionally biased region" description="Basic and acidic residues" evidence="1">
    <location>
        <begin position="166"/>
        <end position="175"/>
    </location>
</feature>
<feature type="region of interest" description="Disordered" evidence="1">
    <location>
        <begin position="60"/>
        <end position="197"/>
    </location>
</feature>
<proteinExistence type="predicted"/>
<evidence type="ECO:0000256" key="2">
    <source>
        <dbReference type="SAM" id="SignalP"/>
    </source>
</evidence>
<feature type="compositionally biased region" description="Low complexity" evidence="1">
    <location>
        <begin position="180"/>
        <end position="197"/>
    </location>
</feature>
<dbReference type="Proteomes" id="UP001596379">
    <property type="component" value="Unassembled WGS sequence"/>
</dbReference>
<evidence type="ECO:0000313" key="4">
    <source>
        <dbReference type="Proteomes" id="UP001596379"/>
    </source>
</evidence>
<name>A0ABW2J9K5_9BURK</name>
<evidence type="ECO:0000313" key="3">
    <source>
        <dbReference type="EMBL" id="MFC7299859.1"/>
    </source>
</evidence>
<gene>
    <name evidence="3" type="ORF">ACFQO0_15575</name>
</gene>
<evidence type="ECO:0000256" key="1">
    <source>
        <dbReference type="SAM" id="MobiDB-lite"/>
    </source>
</evidence>
<dbReference type="EMBL" id="JBHTCC010000004">
    <property type="protein sequence ID" value="MFC7299859.1"/>
    <property type="molecule type" value="Genomic_DNA"/>
</dbReference>
<keyword evidence="2" id="KW-0732">Signal</keyword>
<feature type="compositionally biased region" description="Basic and acidic residues" evidence="1">
    <location>
        <begin position="63"/>
        <end position="158"/>
    </location>
</feature>
<feature type="chain" id="PRO_5047265459" evidence="2">
    <location>
        <begin position="20"/>
        <end position="197"/>
    </location>
</feature>
<reference evidence="4" key="1">
    <citation type="journal article" date="2019" name="Int. J. Syst. Evol. Microbiol.">
        <title>The Global Catalogue of Microorganisms (GCM) 10K type strain sequencing project: providing services to taxonomists for standard genome sequencing and annotation.</title>
        <authorList>
            <consortium name="The Broad Institute Genomics Platform"/>
            <consortium name="The Broad Institute Genome Sequencing Center for Infectious Disease"/>
            <person name="Wu L."/>
            <person name="Ma J."/>
        </authorList>
    </citation>
    <scope>NUCLEOTIDE SEQUENCE [LARGE SCALE GENOMIC DNA]</scope>
    <source>
        <strain evidence="4">CCUG 36956</strain>
    </source>
</reference>
<keyword evidence="4" id="KW-1185">Reference proteome</keyword>
<feature type="signal peptide" evidence="2">
    <location>
        <begin position="1"/>
        <end position="19"/>
    </location>
</feature>
<comment type="caution">
    <text evidence="3">The sequence shown here is derived from an EMBL/GenBank/DDBJ whole genome shotgun (WGS) entry which is preliminary data.</text>
</comment>
<dbReference type="RefSeq" id="WP_382236443.1">
    <property type="nucleotide sequence ID" value="NZ_JBHTCC010000004.1"/>
</dbReference>
<dbReference type="PROSITE" id="PS51257">
    <property type="entry name" value="PROKAR_LIPOPROTEIN"/>
    <property type="match status" value="1"/>
</dbReference>
<dbReference type="SUPFAM" id="SSF103647">
    <property type="entry name" value="TSP type-3 repeat"/>
    <property type="match status" value="1"/>
</dbReference>
<protein>
    <submittedName>
        <fullName evidence="3">Uncharacterized protein</fullName>
    </submittedName>
</protein>